<dbReference type="Gene3D" id="3.30.10.20">
    <property type="match status" value="1"/>
</dbReference>
<dbReference type="AlphaFoldDB" id="A0A917U2L2"/>
<feature type="region of interest" description="Disordered" evidence="1">
    <location>
        <begin position="154"/>
        <end position="202"/>
    </location>
</feature>
<evidence type="ECO:0000256" key="1">
    <source>
        <dbReference type="SAM" id="MobiDB-lite"/>
    </source>
</evidence>
<feature type="compositionally biased region" description="Pro residues" evidence="1">
    <location>
        <begin position="42"/>
        <end position="53"/>
    </location>
</feature>
<proteinExistence type="predicted"/>
<feature type="compositionally biased region" description="Low complexity" evidence="1">
    <location>
        <begin position="184"/>
        <end position="199"/>
    </location>
</feature>
<feature type="region of interest" description="Disordered" evidence="1">
    <location>
        <begin position="225"/>
        <end position="248"/>
    </location>
</feature>
<dbReference type="CDD" id="cd06577">
    <property type="entry name" value="PASTA_pknB"/>
    <property type="match status" value="1"/>
</dbReference>
<dbReference type="SMART" id="SM00740">
    <property type="entry name" value="PASTA"/>
    <property type="match status" value="1"/>
</dbReference>
<keyword evidence="5" id="KW-1185">Reference proteome</keyword>
<feature type="compositionally biased region" description="Pro residues" evidence="1">
    <location>
        <begin position="167"/>
        <end position="183"/>
    </location>
</feature>
<keyword evidence="2" id="KW-0812">Transmembrane</keyword>
<evidence type="ECO:0000256" key="2">
    <source>
        <dbReference type="SAM" id="Phobius"/>
    </source>
</evidence>
<feature type="domain" description="PASTA" evidence="3">
    <location>
        <begin position="194"/>
        <end position="258"/>
    </location>
</feature>
<evidence type="ECO:0000259" key="3">
    <source>
        <dbReference type="PROSITE" id="PS51178"/>
    </source>
</evidence>
<keyword evidence="2" id="KW-0472">Membrane</keyword>
<feature type="region of interest" description="Disordered" evidence="1">
    <location>
        <begin position="1"/>
        <end position="114"/>
    </location>
</feature>
<name>A0A917U2L2_9ACTN</name>
<dbReference type="Proteomes" id="UP000642070">
    <property type="component" value="Unassembled WGS sequence"/>
</dbReference>
<reference evidence="4" key="2">
    <citation type="submission" date="2020-09" db="EMBL/GenBank/DDBJ databases">
        <authorList>
            <person name="Sun Q."/>
            <person name="Ohkuma M."/>
        </authorList>
    </citation>
    <scope>NUCLEOTIDE SEQUENCE</scope>
    <source>
        <strain evidence="4">JCM 19831</strain>
    </source>
</reference>
<protein>
    <recommendedName>
        <fullName evidence="3">PASTA domain-containing protein</fullName>
    </recommendedName>
</protein>
<dbReference type="Pfam" id="PF03793">
    <property type="entry name" value="PASTA"/>
    <property type="match status" value="1"/>
</dbReference>
<feature type="compositionally biased region" description="Low complexity" evidence="1">
    <location>
        <begin position="154"/>
        <end position="166"/>
    </location>
</feature>
<reference evidence="4" key="1">
    <citation type="journal article" date="2014" name="Int. J. Syst. Evol. Microbiol.">
        <title>Complete genome sequence of Corynebacterium casei LMG S-19264T (=DSM 44701T), isolated from a smear-ripened cheese.</title>
        <authorList>
            <consortium name="US DOE Joint Genome Institute (JGI-PGF)"/>
            <person name="Walter F."/>
            <person name="Albersmeier A."/>
            <person name="Kalinowski J."/>
            <person name="Ruckert C."/>
        </authorList>
    </citation>
    <scope>NUCLEOTIDE SEQUENCE</scope>
    <source>
        <strain evidence="4">JCM 19831</strain>
    </source>
</reference>
<evidence type="ECO:0000313" key="4">
    <source>
        <dbReference type="EMBL" id="GGM50738.1"/>
    </source>
</evidence>
<sequence>MPQSPDDDRREGRPDDATQPYRPPTDPWEESASTEERWAEPHQPPGPETPPYGPVSGAPEETAPHRPVSGAPGPGDTTPYRPVPAEPDTERWTARANVRQPAPEEWVEEEDPYQGRSWFTPVIVGIVGLLLFGGLSVGLFLIYRATENGANAPVAPGPAPTAAGSPAPSPTPEPSSAPPPTSGPPATSAAPPAGPVTVPRLRGDSLAEATVKLQALGLDVAVERRADDSLPPGEVLATRPDEGETVQPGGTVTVVVATAPTSSPSPATSAS</sequence>
<evidence type="ECO:0000313" key="5">
    <source>
        <dbReference type="Proteomes" id="UP000642070"/>
    </source>
</evidence>
<gene>
    <name evidence="4" type="ORF">GCM10007977_060610</name>
</gene>
<keyword evidence="2" id="KW-1133">Transmembrane helix</keyword>
<dbReference type="InterPro" id="IPR005543">
    <property type="entry name" value="PASTA_dom"/>
</dbReference>
<dbReference type="RefSeq" id="WP_190253377.1">
    <property type="nucleotide sequence ID" value="NZ_BMPI01000033.1"/>
</dbReference>
<feature type="compositionally biased region" description="Basic and acidic residues" evidence="1">
    <location>
        <begin position="1"/>
        <end position="16"/>
    </location>
</feature>
<accession>A0A917U2L2</accession>
<organism evidence="4 5">
    <name type="scientific">Dactylosporangium sucinum</name>
    <dbReference type="NCBI Taxonomy" id="1424081"/>
    <lineage>
        <taxon>Bacteria</taxon>
        <taxon>Bacillati</taxon>
        <taxon>Actinomycetota</taxon>
        <taxon>Actinomycetes</taxon>
        <taxon>Micromonosporales</taxon>
        <taxon>Micromonosporaceae</taxon>
        <taxon>Dactylosporangium</taxon>
    </lineage>
</organism>
<dbReference type="EMBL" id="BMPI01000033">
    <property type="protein sequence ID" value="GGM50738.1"/>
    <property type="molecule type" value="Genomic_DNA"/>
</dbReference>
<dbReference type="PROSITE" id="PS51178">
    <property type="entry name" value="PASTA"/>
    <property type="match status" value="1"/>
</dbReference>
<comment type="caution">
    <text evidence="4">The sequence shown here is derived from an EMBL/GenBank/DDBJ whole genome shotgun (WGS) entry which is preliminary data.</text>
</comment>
<feature type="transmembrane region" description="Helical" evidence="2">
    <location>
        <begin position="118"/>
        <end position="143"/>
    </location>
</feature>